<keyword evidence="1" id="KW-1133">Transmembrane helix</keyword>
<evidence type="ECO:0000256" key="1">
    <source>
        <dbReference type="SAM" id="Phobius"/>
    </source>
</evidence>
<dbReference type="Proteomes" id="UP000249910">
    <property type="component" value="Chromosome"/>
</dbReference>
<name>A0ABN5AVY5_9GAMM</name>
<proteinExistence type="predicted"/>
<feature type="transmembrane region" description="Helical" evidence="1">
    <location>
        <begin position="56"/>
        <end position="71"/>
    </location>
</feature>
<gene>
    <name evidence="2" type="ORF">CDV26_06325</name>
</gene>
<evidence type="ECO:0000313" key="2">
    <source>
        <dbReference type="EMBL" id="ASG68051.1"/>
    </source>
</evidence>
<keyword evidence="1" id="KW-0472">Membrane</keyword>
<accession>A0ABN5AVY5</accession>
<feature type="transmembrane region" description="Helical" evidence="1">
    <location>
        <begin position="16"/>
        <end position="35"/>
    </location>
</feature>
<sequence length="72" mass="8200">MAPLELLFGANVQNMYYPYIKPTITSIAAGTFIYLSTLHSLDRLILIKDCRNTKEEYTFVIINFTIIAIIAI</sequence>
<protein>
    <submittedName>
        <fullName evidence="2">Uncharacterized protein</fullName>
    </submittedName>
</protein>
<reference evidence="2 3" key="1">
    <citation type="submission" date="2017-06" db="EMBL/GenBank/DDBJ databases">
        <title>Complete genome of Francisella halioticida.</title>
        <authorList>
            <person name="Sjodin A."/>
        </authorList>
    </citation>
    <scope>NUCLEOTIDE SEQUENCE [LARGE SCALE GENOMIC DNA]</scope>
    <source>
        <strain evidence="2 3">DSM 23729</strain>
    </source>
</reference>
<keyword evidence="3" id="KW-1185">Reference proteome</keyword>
<organism evidence="2 3">
    <name type="scientific">Francisella halioticida</name>
    <dbReference type="NCBI Taxonomy" id="549298"/>
    <lineage>
        <taxon>Bacteria</taxon>
        <taxon>Pseudomonadati</taxon>
        <taxon>Pseudomonadota</taxon>
        <taxon>Gammaproteobacteria</taxon>
        <taxon>Thiotrichales</taxon>
        <taxon>Francisellaceae</taxon>
        <taxon>Francisella</taxon>
    </lineage>
</organism>
<evidence type="ECO:0000313" key="3">
    <source>
        <dbReference type="Proteomes" id="UP000249910"/>
    </source>
</evidence>
<keyword evidence="1" id="KW-0812">Transmembrane</keyword>
<dbReference type="EMBL" id="CP022132">
    <property type="protein sequence ID" value="ASG68051.1"/>
    <property type="molecule type" value="Genomic_DNA"/>
</dbReference>
<dbReference type="RefSeq" id="WP_088772559.1">
    <property type="nucleotide sequence ID" value="NZ_AP023082.1"/>
</dbReference>